<dbReference type="EMBL" id="SOAW01000001">
    <property type="protein sequence ID" value="TDT34310.1"/>
    <property type="molecule type" value="Genomic_DNA"/>
</dbReference>
<accession>A0A4R7J9U4</accession>
<dbReference type="GO" id="GO:0019843">
    <property type="term" value="F:rRNA binding"/>
    <property type="evidence" value="ECO:0007669"/>
    <property type="project" value="TreeGrafter"/>
</dbReference>
<organism evidence="3 4">
    <name type="scientific">Naumannella halotolerans</name>
    <dbReference type="NCBI Taxonomy" id="993414"/>
    <lineage>
        <taxon>Bacteria</taxon>
        <taxon>Bacillati</taxon>
        <taxon>Actinomycetota</taxon>
        <taxon>Actinomycetes</taxon>
        <taxon>Propionibacteriales</taxon>
        <taxon>Propionibacteriaceae</taxon>
        <taxon>Naumannella</taxon>
    </lineage>
</organism>
<dbReference type="GO" id="GO:0043024">
    <property type="term" value="F:ribosomal small subunit binding"/>
    <property type="evidence" value="ECO:0007669"/>
    <property type="project" value="TreeGrafter"/>
</dbReference>
<keyword evidence="1" id="KW-0812">Transmembrane</keyword>
<dbReference type="GO" id="GO:0000028">
    <property type="term" value="P:ribosomal small subunit assembly"/>
    <property type="evidence" value="ECO:0007669"/>
    <property type="project" value="TreeGrafter"/>
</dbReference>
<dbReference type="PANTHER" id="PTHR42698">
    <property type="entry name" value="GTPASE ERA"/>
    <property type="match status" value="1"/>
</dbReference>
<evidence type="ECO:0000313" key="4">
    <source>
        <dbReference type="Proteomes" id="UP000295371"/>
    </source>
</evidence>
<dbReference type="PANTHER" id="PTHR42698:SF1">
    <property type="entry name" value="GTPASE ERA, MITOCHONDRIAL"/>
    <property type="match status" value="1"/>
</dbReference>
<dbReference type="InterPro" id="IPR006073">
    <property type="entry name" value="GTP-bd"/>
</dbReference>
<dbReference type="Pfam" id="PF01926">
    <property type="entry name" value="MMR_HSR1"/>
    <property type="match status" value="1"/>
</dbReference>
<protein>
    <submittedName>
        <fullName evidence="3">50S ribosome-binding GTPase</fullName>
    </submittedName>
</protein>
<dbReference type="Gene3D" id="3.40.50.300">
    <property type="entry name" value="P-loop containing nucleotide triphosphate hydrolases"/>
    <property type="match status" value="1"/>
</dbReference>
<keyword evidence="1" id="KW-1133">Transmembrane helix</keyword>
<name>A0A4R7J9U4_9ACTN</name>
<keyword evidence="4" id="KW-1185">Reference proteome</keyword>
<comment type="caution">
    <text evidence="3">The sequence shown here is derived from an EMBL/GenBank/DDBJ whole genome shotgun (WGS) entry which is preliminary data.</text>
</comment>
<dbReference type="SUPFAM" id="SSF52540">
    <property type="entry name" value="P-loop containing nucleoside triphosphate hydrolases"/>
    <property type="match status" value="1"/>
</dbReference>
<dbReference type="InterPro" id="IPR027417">
    <property type="entry name" value="P-loop_NTPase"/>
</dbReference>
<dbReference type="AlphaFoldDB" id="A0A4R7J9U4"/>
<sequence>MPRTSLADRVSALQEALTAAGDRLPEPVRIRAGEVLQRAGERTHFSAEHTVVALAGQTGAGKSSVFNALVGAELAATSSKRPTTAHPIGVVAETAALGAGAGDLLDWLGVSERHDLQVDRAHPDGLVLLDLPDHDSVVADHRLRADHVTERADLLIWVTNPQKYADATLHTRYLQRLTGRDEVIVVVLNQLDRLQPAEQRACLDDLRRLVAADGLRATVVGTSAVTGQGIEELTELIARAVRRREAATARLVAEVRAAAAAIEAELAAPSTGGGELTRSRDQLLTAMEHAAGVPAVVEAVRVSSIRDAVAATGWPPLRWVQKLRADPLATLGLRPSPDQGASTTEDLAELRRTSLPTASPAVTAQIATAARGYVAAASASLPPALGEQVNARVVAATGSVADALDSTVARSVRIRRAPWWPVAGAFQWLFLAVAVLGGLWLGGLALLDYLRFDIGDGALPLVQVGEFGIPVPTLMLVGGVLAGLLLALISRWCAGIGAARRARRVRRELRRGVEEVASRLLLGEVETELTALQTARAAAVRAAR</sequence>
<reference evidence="3 4" key="1">
    <citation type="submission" date="2019-03" db="EMBL/GenBank/DDBJ databases">
        <title>Genomic Encyclopedia of Archaeal and Bacterial Type Strains, Phase II (KMG-II): from individual species to whole genera.</title>
        <authorList>
            <person name="Goeker M."/>
        </authorList>
    </citation>
    <scope>NUCLEOTIDE SEQUENCE [LARGE SCALE GENOMIC DNA]</scope>
    <source>
        <strain evidence="3 4">DSM 24323</strain>
    </source>
</reference>
<dbReference type="GO" id="GO:0005525">
    <property type="term" value="F:GTP binding"/>
    <property type="evidence" value="ECO:0007669"/>
    <property type="project" value="InterPro"/>
</dbReference>
<dbReference type="OrthoDB" id="974105at2"/>
<feature type="transmembrane region" description="Helical" evidence="1">
    <location>
        <begin position="467"/>
        <end position="494"/>
    </location>
</feature>
<feature type="transmembrane region" description="Helical" evidence="1">
    <location>
        <begin position="419"/>
        <end position="447"/>
    </location>
</feature>
<feature type="domain" description="G" evidence="2">
    <location>
        <begin position="52"/>
        <end position="189"/>
    </location>
</feature>
<dbReference type="Proteomes" id="UP000295371">
    <property type="component" value="Unassembled WGS sequence"/>
</dbReference>
<evidence type="ECO:0000256" key="1">
    <source>
        <dbReference type="SAM" id="Phobius"/>
    </source>
</evidence>
<dbReference type="InterPro" id="IPR005662">
    <property type="entry name" value="GTPase_Era-like"/>
</dbReference>
<dbReference type="RefSeq" id="WP_133754704.1">
    <property type="nucleotide sequence ID" value="NZ_SOAW01000001.1"/>
</dbReference>
<dbReference type="GO" id="GO:0005829">
    <property type="term" value="C:cytosol"/>
    <property type="evidence" value="ECO:0007669"/>
    <property type="project" value="TreeGrafter"/>
</dbReference>
<gene>
    <name evidence="3" type="ORF">CLV29_1968</name>
</gene>
<keyword evidence="1" id="KW-0472">Membrane</keyword>
<evidence type="ECO:0000313" key="3">
    <source>
        <dbReference type="EMBL" id="TDT34310.1"/>
    </source>
</evidence>
<evidence type="ECO:0000259" key="2">
    <source>
        <dbReference type="Pfam" id="PF01926"/>
    </source>
</evidence>
<proteinExistence type="predicted"/>